<dbReference type="Gene3D" id="1.20.1250.20">
    <property type="entry name" value="MFS general substrate transporter like domains"/>
    <property type="match status" value="1"/>
</dbReference>
<keyword evidence="2 4" id="KW-1133">Transmembrane helix</keyword>
<dbReference type="InterPro" id="IPR036259">
    <property type="entry name" value="MFS_trans_sf"/>
</dbReference>
<reference evidence="7" key="1">
    <citation type="submission" date="2016-11" db="EMBL/GenBank/DDBJ databases">
        <authorList>
            <person name="Varghese N."/>
            <person name="Submissions S."/>
        </authorList>
    </citation>
    <scope>NUCLEOTIDE SEQUENCE [LARGE SCALE GENOMIC DNA]</scope>
    <source>
        <strain evidence="7">DSM 22363</strain>
    </source>
</reference>
<proteinExistence type="predicted"/>
<evidence type="ECO:0000256" key="3">
    <source>
        <dbReference type="ARBA" id="ARBA00023136"/>
    </source>
</evidence>
<dbReference type="InterPro" id="IPR011701">
    <property type="entry name" value="MFS"/>
</dbReference>
<dbReference type="InterPro" id="IPR050327">
    <property type="entry name" value="Proton-linked_MCT"/>
</dbReference>
<dbReference type="AlphaFoldDB" id="A0A1N6CMD9"/>
<evidence type="ECO:0000256" key="2">
    <source>
        <dbReference type="ARBA" id="ARBA00022989"/>
    </source>
</evidence>
<evidence type="ECO:0000259" key="5">
    <source>
        <dbReference type="PROSITE" id="PS50850"/>
    </source>
</evidence>
<dbReference type="EMBL" id="FSQW01000001">
    <property type="protein sequence ID" value="SIN59768.1"/>
    <property type="molecule type" value="Genomic_DNA"/>
</dbReference>
<gene>
    <name evidence="6" type="ORF">SAMN02745824_0304</name>
</gene>
<feature type="transmembrane region" description="Helical" evidence="4">
    <location>
        <begin position="184"/>
        <end position="205"/>
    </location>
</feature>
<name>A0A1N6CMD9_9SPHN</name>
<feature type="domain" description="Major facilitator superfamily (MFS) profile" evidence="5">
    <location>
        <begin position="56"/>
        <end position="451"/>
    </location>
</feature>
<feature type="transmembrane region" description="Helical" evidence="4">
    <location>
        <begin position="54"/>
        <end position="80"/>
    </location>
</feature>
<dbReference type="GO" id="GO:0022857">
    <property type="term" value="F:transmembrane transporter activity"/>
    <property type="evidence" value="ECO:0007669"/>
    <property type="project" value="InterPro"/>
</dbReference>
<protein>
    <submittedName>
        <fullName evidence="6">Predicted arabinose efflux permease, MFS family</fullName>
    </submittedName>
</protein>
<evidence type="ECO:0000313" key="6">
    <source>
        <dbReference type="EMBL" id="SIN59768.1"/>
    </source>
</evidence>
<feature type="transmembrane region" description="Helical" evidence="4">
    <location>
        <begin position="271"/>
        <end position="292"/>
    </location>
</feature>
<organism evidence="6 7">
    <name type="scientific">Parasphingorhabdus marina DSM 22363</name>
    <dbReference type="NCBI Taxonomy" id="1123272"/>
    <lineage>
        <taxon>Bacteria</taxon>
        <taxon>Pseudomonadati</taxon>
        <taxon>Pseudomonadota</taxon>
        <taxon>Alphaproteobacteria</taxon>
        <taxon>Sphingomonadales</taxon>
        <taxon>Sphingomonadaceae</taxon>
        <taxon>Parasphingorhabdus</taxon>
    </lineage>
</organism>
<dbReference type="CDD" id="cd17355">
    <property type="entry name" value="MFS_YcxA_like"/>
    <property type="match status" value="1"/>
</dbReference>
<feature type="transmembrane region" description="Helical" evidence="4">
    <location>
        <begin position="122"/>
        <end position="139"/>
    </location>
</feature>
<evidence type="ECO:0000313" key="7">
    <source>
        <dbReference type="Proteomes" id="UP000185192"/>
    </source>
</evidence>
<evidence type="ECO:0000256" key="1">
    <source>
        <dbReference type="ARBA" id="ARBA00022692"/>
    </source>
</evidence>
<feature type="transmembrane region" description="Helical" evidence="4">
    <location>
        <begin position="92"/>
        <end position="110"/>
    </location>
</feature>
<dbReference type="PROSITE" id="PS50850">
    <property type="entry name" value="MFS"/>
    <property type="match status" value="1"/>
</dbReference>
<dbReference type="SUPFAM" id="SSF103473">
    <property type="entry name" value="MFS general substrate transporter"/>
    <property type="match status" value="1"/>
</dbReference>
<feature type="transmembrane region" description="Helical" evidence="4">
    <location>
        <begin position="151"/>
        <end position="172"/>
    </location>
</feature>
<feature type="transmembrane region" description="Helical" evidence="4">
    <location>
        <begin position="217"/>
        <end position="237"/>
    </location>
</feature>
<dbReference type="Proteomes" id="UP000185192">
    <property type="component" value="Unassembled WGS sequence"/>
</dbReference>
<dbReference type="InterPro" id="IPR020846">
    <property type="entry name" value="MFS_dom"/>
</dbReference>
<feature type="transmembrane region" description="Helical" evidence="4">
    <location>
        <begin position="330"/>
        <end position="351"/>
    </location>
</feature>
<feature type="transmembrane region" description="Helical" evidence="4">
    <location>
        <begin position="357"/>
        <end position="382"/>
    </location>
</feature>
<dbReference type="PANTHER" id="PTHR11360:SF284">
    <property type="entry name" value="EG:103B4.3 PROTEIN-RELATED"/>
    <property type="match status" value="1"/>
</dbReference>
<keyword evidence="1 4" id="KW-0812">Transmembrane</keyword>
<feature type="transmembrane region" description="Helical" evidence="4">
    <location>
        <begin position="304"/>
        <end position="323"/>
    </location>
</feature>
<feature type="transmembrane region" description="Helical" evidence="4">
    <location>
        <begin position="425"/>
        <end position="444"/>
    </location>
</feature>
<evidence type="ECO:0000256" key="4">
    <source>
        <dbReference type="SAM" id="Phobius"/>
    </source>
</evidence>
<dbReference type="PANTHER" id="PTHR11360">
    <property type="entry name" value="MONOCARBOXYLATE TRANSPORTER"/>
    <property type="match status" value="1"/>
</dbReference>
<dbReference type="Pfam" id="PF07690">
    <property type="entry name" value="MFS_1"/>
    <property type="match status" value="1"/>
</dbReference>
<accession>A0A1N6CMD9</accession>
<dbReference type="STRING" id="1123272.SAMN02745824_0304"/>
<sequence>MIVFNGVYGDGNCAKWPCLAYSLPEGQNSEMTSSNPNIASAPGERGEFSLGWKVLLAGVLGVACGASPIPFNVIGFTVAPLTEEFGWTRTEILFPITIFGVIAALLAPAFGWMADRFGVRRVALGSLLAFGLAFAAIALTPTTNAQSTLYIYYALWLMVGLIGIGSTPVTWSRAINMWFFKNKGLALGILLLGTSLAAIVVPPVAEWAIREHGWRAMFAIVAGFPLLIALPIGFLLFREPRPEERPQAIVSNGGKLTGVTLGEALRDYRFWLIWLSILTIALAFGGAFINMVPILSDHGISSQRAATVMQILGIGILSGRIITGMLLDRFWAGYVAFPLLCLPAISSYLLLGTDTAFLPVAIGGFLLGFAAGAESDLIAYLASRYFGMLHYGKIYGMLYMPFGLASAVSPVLYAMVRDTQGSYDSILTVAIFAYVIGGGLLLLLGKYPEAFGRPEEEPDTEEAVTAT</sequence>
<feature type="transmembrane region" description="Helical" evidence="4">
    <location>
        <begin position="394"/>
        <end position="413"/>
    </location>
</feature>
<keyword evidence="3 4" id="KW-0472">Membrane</keyword>
<keyword evidence="7" id="KW-1185">Reference proteome</keyword>